<organism evidence="1 2">
    <name type="scientific">Portunus trituberculatus</name>
    <name type="common">Swimming crab</name>
    <name type="synonym">Neptunus trituberculatus</name>
    <dbReference type="NCBI Taxonomy" id="210409"/>
    <lineage>
        <taxon>Eukaryota</taxon>
        <taxon>Metazoa</taxon>
        <taxon>Ecdysozoa</taxon>
        <taxon>Arthropoda</taxon>
        <taxon>Crustacea</taxon>
        <taxon>Multicrustacea</taxon>
        <taxon>Malacostraca</taxon>
        <taxon>Eumalacostraca</taxon>
        <taxon>Eucarida</taxon>
        <taxon>Decapoda</taxon>
        <taxon>Pleocyemata</taxon>
        <taxon>Brachyura</taxon>
        <taxon>Eubrachyura</taxon>
        <taxon>Portunoidea</taxon>
        <taxon>Portunidae</taxon>
        <taxon>Portuninae</taxon>
        <taxon>Portunus</taxon>
    </lineage>
</organism>
<dbReference type="Proteomes" id="UP000324222">
    <property type="component" value="Unassembled WGS sequence"/>
</dbReference>
<dbReference type="EMBL" id="VSRR010011686">
    <property type="protein sequence ID" value="MPC53517.1"/>
    <property type="molecule type" value="Genomic_DNA"/>
</dbReference>
<evidence type="ECO:0000313" key="2">
    <source>
        <dbReference type="Proteomes" id="UP000324222"/>
    </source>
</evidence>
<dbReference type="AlphaFoldDB" id="A0A5B7G7I0"/>
<keyword evidence="2" id="KW-1185">Reference proteome</keyword>
<evidence type="ECO:0000313" key="1">
    <source>
        <dbReference type="EMBL" id="MPC53517.1"/>
    </source>
</evidence>
<accession>A0A5B7G7I0</accession>
<reference evidence="1 2" key="1">
    <citation type="submission" date="2019-05" db="EMBL/GenBank/DDBJ databases">
        <title>Another draft genome of Portunus trituberculatus and its Hox gene families provides insights of decapod evolution.</title>
        <authorList>
            <person name="Jeong J.-H."/>
            <person name="Song I."/>
            <person name="Kim S."/>
            <person name="Choi T."/>
            <person name="Kim D."/>
            <person name="Ryu S."/>
            <person name="Kim W."/>
        </authorList>
    </citation>
    <scope>NUCLEOTIDE SEQUENCE [LARGE SCALE GENOMIC DNA]</scope>
    <source>
        <tissue evidence="1">Muscle</tissue>
    </source>
</reference>
<protein>
    <submittedName>
        <fullName evidence="1">Uncharacterized protein</fullName>
    </submittedName>
</protein>
<comment type="caution">
    <text evidence="1">The sequence shown here is derived from an EMBL/GenBank/DDBJ whole genome shotgun (WGS) entry which is preliminary data.</text>
</comment>
<gene>
    <name evidence="1" type="ORF">E2C01_047412</name>
</gene>
<proteinExistence type="predicted"/>
<name>A0A5B7G7I0_PORTR</name>
<sequence>MEMGQHEHSVALFLYLTARFMFGDGRRTAWRVGGHCEHKKMVESGYHCLVGRTRTLGRKAVLANER</sequence>